<organism evidence="2 3">
    <name type="scientific">Thioalkalivibrio versutus</name>
    <dbReference type="NCBI Taxonomy" id="106634"/>
    <lineage>
        <taxon>Bacteria</taxon>
        <taxon>Pseudomonadati</taxon>
        <taxon>Pseudomonadota</taxon>
        <taxon>Gammaproteobacteria</taxon>
        <taxon>Chromatiales</taxon>
        <taxon>Ectothiorhodospiraceae</taxon>
        <taxon>Thioalkalivibrio</taxon>
    </lineage>
</organism>
<evidence type="ECO:0008006" key="4">
    <source>
        <dbReference type="Google" id="ProtNLM"/>
    </source>
</evidence>
<accession>A0A0G3G5C4</accession>
<keyword evidence="1" id="KW-0106">Calcium</keyword>
<dbReference type="GO" id="GO:0005509">
    <property type="term" value="F:calcium ion binding"/>
    <property type="evidence" value="ECO:0007669"/>
    <property type="project" value="InterPro"/>
</dbReference>
<proteinExistence type="predicted"/>
<dbReference type="Proteomes" id="UP000064201">
    <property type="component" value="Chromosome"/>
</dbReference>
<evidence type="ECO:0000313" key="2">
    <source>
        <dbReference type="EMBL" id="AKJ94662.1"/>
    </source>
</evidence>
<evidence type="ECO:0000313" key="3">
    <source>
        <dbReference type="Proteomes" id="UP000064201"/>
    </source>
</evidence>
<dbReference type="PATRIC" id="fig|106634.4.peg.904"/>
<dbReference type="STRING" id="106634.TVD_04425"/>
<dbReference type="EMBL" id="CP011367">
    <property type="protein sequence ID" value="AKJ94662.1"/>
    <property type="molecule type" value="Genomic_DNA"/>
</dbReference>
<dbReference type="PANTHER" id="PTHR39431:SF1">
    <property type="entry name" value="FRPA_C-RELATED PROTEIN"/>
    <property type="match status" value="1"/>
</dbReference>
<dbReference type="Pfam" id="PF00353">
    <property type="entry name" value="HemolysinCabind"/>
    <property type="match status" value="1"/>
</dbReference>
<dbReference type="PANTHER" id="PTHR39431">
    <property type="entry name" value="FRPA/C-RELATED PROTEIN"/>
    <property type="match status" value="1"/>
</dbReference>
<reference evidence="2 3" key="1">
    <citation type="submission" date="2015-04" db="EMBL/GenBank/DDBJ databases">
        <title>Complete Sequence for the Genome of the Thioalkalivibrio versutus D301.</title>
        <authorList>
            <person name="Mu T."/>
            <person name="Zhou J."/>
            <person name="Xu X."/>
        </authorList>
    </citation>
    <scope>NUCLEOTIDE SEQUENCE [LARGE SCALE GENOMIC DNA]</scope>
    <source>
        <strain evidence="2 3">D301</strain>
    </source>
</reference>
<dbReference type="Gene3D" id="2.150.10.10">
    <property type="entry name" value="Serralysin-like metalloprotease, C-terminal"/>
    <property type="match status" value="1"/>
</dbReference>
<protein>
    <recommendedName>
        <fullName evidence="4">Haemolysin-type calcium binding-related domain-containing protein</fullName>
    </recommendedName>
</protein>
<sequence>MEVSLNLEDFLATMQQTPAGFMASYLVERLRQTFHNAEAQASPIILDLDGTGINTVGFDSEVYFDHDDNGFAQLTGWVGANDGLLVLDRNHNGTIDNGSELFGDNTVLTNGLTAVNGFAALAEHDTNGDGVIDANDAIWSELRVWRDVSQDGITREGELVTLDELGITSINLAYTTSAYVDEHGNAHKQVGSFTWENGTEGIATDVWFATDNAFTQAVDLVEVPADIATLPELQAFGNVHSLHQAMAREDGDNLKRLVEQFMVAPDRALRSDLMTAIMFEWVGVSDLDPTSRGSNIDARQLVVLETFLGQSFRQHGSPNPRNQAGKLLQQAYGELERAMYGALMMQTHFKSYVESIEIIAGEDGIELDFAALETSFANQRTENRLNALDTLIEFNQLAGKNLGPLGWSGTTLLLGWIQEDYGTGELPEGLESEFVIQGSGTLRGTDDDNILIGDESNNYLYGQGGDNLLIANAGNNYLYGGSGDNTFVMGSGTDRLYSNTTPSNDTYRFGRGDGSNTI</sequence>
<evidence type="ECO:0000256" key="1">
    <source>
        <dbReference type="ARBA" id="ARBA00022837"/>
    </source>
</evidence>
<dbReference type="AlphaFoldDB" id="A0A0G3G5C4"/>
<keyword evidence="3" id="KW-1185">Reference proteome</keyword>
<gene>
    <name evidence="2" type="ORF">TVD_04425</name>
</gene>
<dbReference type="KEGG" id="tvr:TVD_04425"/>
<name>A0A0G3G5C4_9GAMM</name>
<dbReference type="InterPro" id="IPR011049">
    <property type="entry name" value="Serralysin-like_metalloprot_C"/>
</dbReference>
<dbReference type="InterPro" id="IPR001343">
    <property type="entry name" value="Hemolysn_Ca-bd"/>
</dbReference>
<dbReference type="SUPFAM" id="SSF51120">
    <property type="entry name" value="beta-Roll"/>
    <property type="match status" value="1"/>
</dbReference>